<dbReference type="InterPro" id="IPR036237">
    <property type="entry name" value="Xyl_isomerase-like_sf"/>
</dbReference>
<feature type="domain" description="Xylose isomerase-like TIM barrel" evidence="4">
    <location>
        <begin position="22"/>
        <end position="256"/>
    </location>
</feature>
<dbReference type="PANTHER" id="PTHR43489:SF3">
    <property type="entry name" value="XYLOSE ISOMERASE DOMAIN PROTEIN TIM BARREL"/>
    <property type="match status" value="1"/>
</dbReference>
<dbReference type="SUPFAM" id="SSF51658">
    <property type="entry name" value="Xylose isomerase-like"/>
    <property type="match status" value="1"/>
</dbReference>
<dbReference type="Pfam" id="PF01261">
    <property type="entry name" value="AP_endonuc_2"/>
    <property type="match status" value="1"/>
</dbReference>
<evidence type="ECO:0000256" key="1">
    <source>
        <dbReference type="ARBA" id="ARBA00023235"/>
    </source>
</evidence>
<name>A0A1V6C925_UNCT6</name>
<dbReference type="Proteomes" id="UP000485562">
    <property type="component" value="Unassembled WGS sequence"/>
</dbReference>
<proteinExistence type="inferred from homology"/>
<feature type="active site" description="Proton donor/acceptor" evidence="3">
    <location>
        <position position="238"/>
    </location>
</feature>
<dbReference type="AlphaFoldDB" id="A0A1V6C925"/>
<comment type="similarity">
    <text evidence="2">Belongs to the hyi family.</text>
</comment>
<evidence type="ECO:0000313" key="5">
    <source>
        <dbReference type="EMBL" id="OQB73373.1"/>
    </source>
</evidence>
<keyword evidence="1 2" id="KW-0413">Isomerase</keyword>
<accession>A0A1V6C925</accession>
<gene>
    <name evidence="5" type="primary">hyi</name>
    <name evidence="5" type="ORF">BWX89_01002</name>
</gene>
<dbReference type="PIRSF" id="PIRSF006241">
    <property type="entry name" value="HyI"/>
    <property type="match status" value="1"/>
</dbReference>
<feature type="active site" description="Proton donor/acceptor" evidence="3">
    <location>
        <position position="140"/>
    </location>
</feature>
<dbReference type="InterPro" id="IPR026040">
    <property type="entry name" value="HyI-like"/>
</dbReference>
<protein>
    <submittedName>
        <fullName evidence="5">Hydroxypyruvate isomerase</fullName>
        <ecNumber evidence="5">5.3.1.22</ecNumber>
    </submittedName>
</protein>
<comment type="caution">
    <text evidence="5">The sequence shown here is derived from an EMBL/GenBank/DDBJ whole genome shotgun (WGS) entry which is preliminary data.</text>
</comment>
<evidence type="ECO:0000256" key="2">
    <source>
        <dbReference type="PIRNR" id="PIRNR006241"/>
    </source>
</evidence>
<reference evidence="5" key="1">
    <citation type="submission" date="2017-02" db="EMBL/GenBank/DDBJ databases">
        <title>Delving into the versatile metabolic prowess of the omnipresent phylum Bacteroidetes.</title>
        <authorList>
            <person name="Nobu M.K."/>
            <person name="Mei R."/>
            <person name="Narihiro T."/>
            <person name="Kuroda K."/>
            <person name="Liu W.-T."/>
        </authorList>
    </citation>
    <scope>NUCLEOTIDE SEQUENCE</scope>
    <source>
        <strain evidence="5">ADurb.Bin131</strain>
    </source>
</reference>
<dbReference type="GO" id="GO:0008903">
    <property type="term" value="F:hydroxypyruvate isomerase activity"/>
    <property type="evidence" value="ECO:0007669"/>
    <property type="project" value="UniProtKB-EC"/>
</dbReference>
<dbReference type="InterPro" id="IPR050417">
    <property type="entry name" value="Sugar_Epim/Isomerase"/>
</dbReference>
<dbReference type="PANTHER" id="PTHR43489">
    <property type="entry name" value="ISOMERASE"/>
    <property type="match status" value="1"/>
</dbReference>
<evidence type="ECO:0000259" key="4">
    <source>
        <dbReference type="Pfam" id="PF01261"/>
    </source>
</evidence>
<organism evidence="5">
    <name type="scientific">candidate division TA06 bacterium ADurb.Bin131</name>
    <dbReference type="NCBI Taxonomy" id="1852827"/>
    <lineage>
        <taxon>Bacteria</taxon>
        <taxon>Bacteria division TA06</taxon>
    </lineage>
</organism>
<dbReference type="EC" id="5.3.1.22" evidence="5"/>
<dbReference type="EMBL" id="MWDQ01000083">
    <property type="protein sequence ID" value="OQB73373.1"/>
    <property type="molecule type" value="Genomic_DNA"/>
</dbReference>
<sequence length="259" mass="29374">MVKIDVCIETVFPDMMPEEKIKKIKDIGYDCVEMWAVDRKNVSAIANSLKSSGVSLNNVVVNSTDGSNGSLVKREDRNLYLTRLQQVIDAAQKMDCKKAITCSGNSVQGLSDVEMKKSIIETLSCATEILEKKSFTLFLEPLNTYVDHKGYYLDSAKKAAEIIREINNPRVKLLYDIYHMQIMEGNLCSFIEKNIDIIGHFHSAGVPGRHELFNGEVNYQFIIKLLEQLKYSGYFGLEYMPLIPDHEVSLKKTLEYLKG</sequence>
<dbReference type="Gene3D" id="3.20.20.150">
    <property type="entry name" value="Divalent-metal-dependent TIM barrel enzymes"/>
    <property type="match status" value="1"/>
</dbReference>
<evidence type="ECO:0000256" key="3">
    <source>
        <dbReference type="PIRSR" id="PIRSR006241-50"/>
    </source>
</evidence>
<dbReference type="InterPro" id="IPR013022">
    <property type="entry name" value="Xyl_isomerase-like_TIM-brl"/>
</dbReference>